<comment type="subcellular location">
    <subcellularLocation>
        <location evidence="1">Cell membrane</location>
        <topology evidence="1">Multi-pass membrane protein</topology>
    </subcellularLocation>
</comment>
<evidence type="ECO:0000256" key="5">
    <source>
        <dbReference type="ARBA" id="ARBA00023136"/>
    </source>
</evidence>
<keyword evidence="2" id="KW-1003">Cell membrane</keyword>
<feature type="transmembrane region" description="Helical" evidence="6">
    <location>
        <begin position="371"/>
        <end position="391"/>
    </location>
</feature>
<keyword evidence="5 6" id="KW-0472">Membrane</keyword>
<keyword evidence="8" id="KW-1185">Reference proteome</keyword>
<dbReference type="AlphaFoldDB" id="A0A226EXH2"/>
<feature type="transmembrane region" description="Helical" evidence="6">
    <location>
        <begin position="180"/>
        <end position="198"/>
    </location>
</feature>
<dbReference type="EMBL" id="LNIX01000001">
    <property type="protein sequence ID" value="OXA61890.1"/>
    <property type="molecule type" value="Genomic_DNA"/>
</dbReference>
<evidence type="ECO:0000256" key="3">
    <source>
        <dbReference type="ARBA" id="ARBA00022692"/>
    </source>
</evidence>
<feature type="transmembrane region" description="Helical" evidence="6">
    <location>
        <begin position="259"/>
        <end position="279"/>
    </location>
</feature>
<feature type="transmembrane region" description="Helical" evidence="6">
    <location>
        <begin position="12"/>
        <end position="30"/>
    </location>
</feature>
<gene>
    <name evidence="7" type="ORF">Fcan01_02020</name>
</gene>
<reference evidence="7 8" key="1">
    <citation type="submission" date="2015-12" db="EMBL/GenBank/DDBJ databases">
        <title>The genome of Folsomia candida.</title>
        <authorList>
            <person name="Faddeeva A."/>
            <person name="Derks M.F."/>
            <person name="Anvar Y."/>
            <person name="Smit S."/>
            <person name="Van Straalen N."/>
            <person name="Roelofs D."/>
        </authorList>
    </citation>
    <scope>NUCLEOTIDE SEQUENCE [LARGE SCALE GENOMIC DNA]</scope>
    <source>
        <strain evidence="7 8">VU population</strain>
        <tissue evidence="7">Whole body</tissue>
    </source>
</reference>
<feature type="transmembrane region" description="Helical" evidence="6">
    <location>
        <begin position="123"/>
        <end position="144"/>
    </location>
</feature>
<protein>
    <recommendedName>
        <fullName evidence="9">Gustatory receptor</fullName>
    </recommendedName>
</protein>
<dbReference type="GO" id="GO:0005886">
    <property type="term" value="C:plasma membrane"/>
    <property type="evidence" value="ECO:0007669"/>
    <property type="project" value="UniProtKB-SubCell"/>
</dbReference>
<keyword evidence="4 6" id="KW-1133">Transmembrane helix</keyword>
<evidence type="ECO:0000256" key="4">
    <source>
        <dbReference type="ARBA" id="ARBA00022989"/>
    </source>
</evidence>
<sequence length="392" mass="45171">MVLQGFEVPSWFGWLTGVLFIKLPWGLPIFKSFCNFTTFVILAINIFTQVLWIDFFLHSRQLENEKFLRKILLQGFTIFGVIFNAFIRIFFCFQARNVCEFLSKLEDYPVSTVPTTLQKTRRLFSLLTWVSLCLRLGTGIFLAIQLSQIVPEDSWISSLGNIGYLGFMGLFGVLPIVSSFYVAFSFIVVTAVYLVWIFEDYGIQIEEAIKHAKKDPFQAVLQTRVLRQMLQEMKMDSSHFDLIQKFEDIRGLFRLFDEIVSPLLFCLIVMSVTSLVHAANSILIEGSSSASWAGLVSNWFNLAYQTVQLFLLQLGQDLYDRIAERKAKLNKMVSLMPVSISKLQLSDIVESLSIWKWEMTAWGFFRVNRGLMSAVFSTIMAYVVILFQLYME</sequence>
<evidence type="ECO:0000256" key="1">
    <source>
        <dbReference type="ARBA" id="ARBA00004651"/>
    </source>
</evidence>
<keyword evidence="3 6" id="KW-0812">Transmembrane</keyword>
<dbReference type="Pfam" id="PF08395">
    <property type="entry name" value="7tm_7"/>
    <property type="match status" value="1"/>
</dbReference>
<feature type="transmembrane region" description="Helical" evidence="6">
    <location>
        <begin position="71"/>
        <end position="91"/>
    </location>
</feature>
<dbReference type="OrthoDB" id="10575237at2759"/>
<evidence type="ECO:0008006" key="9">
    <source>
        <dbReference type="Google" id="ProtNLM"/>
    </source>
</evidence>
<name>A0A226EXH2_FOLCA</name>
<evidence type="ECO:0000256" key="2">
    <source>
        <dbReference type="ARBA" id="ARBA00022475"/>
    </source>
</evidence>
<feature type="transmembrane region" description="Helical" evidence="6">
    <location>
        <begin position="156"/>
        <end position="174"/>
    </location>
</feature>
<dbReference type="InterPro" id="IPR013604">
    <property type="entry name" value="7TM_chemorcpt"/>
</dbReference>
<dbReference type="GO" id="GO:0050909">
    <property type="term" value="P:sensory perception of taste"/>
    <property type="evidence" value="ECO:0007669"/>
    <property type="project" value="InterPro"/>
</dbReference>
<accession>A0A226EXH2</accession>
<dbReference type="Proteomes" id="UP000198287">
    <property type="component" value="Unassembled WGS sequence"/>
</dbReference>
<comment type="caution">
    <text evidence="7">The sequence shown here is derived from an EMBL/GenBank/DDBJ whole genome shotgun (WGS) entry which is preliminary data.</text>
</comment>
<organism evidence="7 8">
    <name type="scientific">Folsomia candida</name>
    <name type="common">Springtail</name>
    <dbReference type="NCBI Taxonomy" id="158441"/>
    <lineage>
        <taxon>Eukaryota</taxon>
        <taxon>Metazoa</taxon>
        <taxon>Ecdysozoa</taxon>
        <taxon>Arthropoda</taxon>
        <taxon>Hexapoda</taxon>
        <taxon>Collembola</taxon>
        <taxon>Entomobryomorpha</taxon>
        <taxon>Isotomoidea</taxon>
        <taxon>Isotomidae</taxon>
        <taxon>Proisotominae</taxon>
        <taxon>Folsomia</taxon>
    </lineage>
</organism>
<evidence type="ECO:0000313" key="7">
    <source>
        <dbReference type="EMBL" id="OXA61890.1"/>
    </source>
</evidence>
<feature type="transmembrane region" description="Helical" evidence="6">
    <location>
        <begin position="36"/>
        <end position="59"/>
    </location>
</feature>
<proteinExistence type="predicted"/>
<evidence type="ECO:0000313" key="8">
    <source>
        <dbReference type="Proteomes" id="UP000198287"/>
    </source>
</evidence>
<evidence type="ECO:0000256" key="6">
    <source>
        <dbReference type="SAM" id="Phobius"/>
    </source>
</evidence>